<evidence type="ECO:0000256" key="6">
    <source>
        <dbReference type="RuleBase" id="RU003376"/>
    </source>
</evidence>
<evidence type="ECO:0000256" key="3">
    <source>
        <dbReference type="ARBA" id="ARBA00022692"/>
    </source>
</evidence>
<evidence type="ECO:0000256" key="1">
    <source>
        <dbReference type="ARBA" id="ARBA00004141"/>
    </source>
</evidence>
<keyword evidence="4 7" id="KW-1133">Transmembrane helix</keyword>
<evidence type="ECO:0000256" key="7">
    <source>
        <dbReference type="SAM" id="Phobius"/>
    </source>
</evidence>
<dbReference type="InterPro" id="IPR013833">
    <property type="entry name" value="Cyt_c_oxidase_su3_a-hlx"/>
</dbReference>
<dbReference type="InterPro" id="IPR024791">
    <property type="entry name" value="Cyt_c/ubiquinol_Oxase_su3"/>
</dbReference>
<organism evidence="9 10">
    <name type="scientific">Rhizorhapis suberifaciens</name>
    <name type="common">corky root of lettuce</name>
    <dbReference type="NCBI Taxonomy" id="13656"/>
    <lineage>
        <taxon>Bacteria</taxon>
        <taxon>Pseudomonadati</taxon>
        <taxon>Pseudomonadota</taxon>
        <taxon>Alphaproteobacteria</taxon>
        <taxon>Sphingomonadales</taxon>
        <taxon>Sphingomonadaceae</taxon>
        <taxon>Rhizorhapis</taxon>
    </lineage>
</organism>
<dbReference type="GO" id="GO:0019646">
    <property type="term" value="P:aerobic electron transport chain"/>
    <property type="evidence" value="ECO:0007669"/>
    <property type="project" value="InterPro"/>
</dbReference>
<evidence type="ECO:0000259" key="8">
    <source>
        <dbReference type="PROSITE" id="PS50253"/>
    </source>
</evidence>
<sequence>MSLFSRLTEKSWLTPGVEGFADPADYRPMAMSVGLYVYFAVMVVIFSLIVAAYLMRMGVHEAMGHSAGDWRPMPEPALLWVNTAILVLSSVAWEVARRATFQRSWIPAFAGMTKLGSDAQRMRLGTIIGGLLGIAFLGGQLMLWREFYAAGYYLSANPANAFFYFLTAMHGLHLAGGLVAWLRVLARPTLSGIRLCTLYWHVLLLIWVLLAGLLLST</sequence>
<dbReference type="InterPro" id="IPR035973">
    <property type="entry name" value="Cyt_c_oxidase_su3-like_sf"/>
</dbReference>
<dbReference type="GO" id="GO:0005886">
    <property type="term" value="C:plasma membrane"/>
    <property type="evidence" value="ECO:0007669"/>
    <property type="project" value="UniProtKB-SubCell"/>
</dbReference>
<dbReference type="PANTHER" id="PTHR11403">
    <property type="entry name" value="CYTOCHROME C OXIDASE SUBUNIT III"/>
    <property type="match status" value="1"/>
</dbReference>
<dbReference type="GO" id="GO:0004129">
    <property type="term" value="F:cytochrome-c oxidase activity"/>
    <property type="evidence" value="ECO:0007669"/>
    <property type="project" value="InterPro"/>
</dbReference>
<name>A0A840HRU8_9SPHN</name>
<feature type="transmembrane region" description="Helical" evidence="7">
    <location>
        <begin position="77"/>
        <end position="96"/>
    </location>
</feature>
<comment type="similarity">
    <text evidence="2 6">Belongs to the cytochrome c oxidase subunit 3 family.</text>
</comment>
<dbReference type="AlphaFoldDB" id="A0A840HRU8"/>
<dbReference type="PROSITE" id="PS50253">
    <property type="entry name" value="COX3"/>
    <property type="match status" value="1"/>
</dbReference>
<gene>
    <name evidence="9" type="ORF">HNQ99_000637</name>
</gene>
<keyword evidence="3 6" id="KW-0812">Transmembrane</keyword>
<dbReference type="InterPro" id="IPR000298">
    <property type="entry name" value="Cyt_c_oxidase-like_su3"/>
</dbReference>
<feature type="transmembrane region" description="Helical" evidence="7">
    <location>
        <begin position="35"/>
        <end position="57"/>
    </location>
</feature>
<dbReference type="Proteomes" id="UP000575068">
    <property type="component" value="Unassembled WGS sequence"/>
</dbReference>
<evidence type="ECO:0000256" key="2">
    <source>
        <dbReference type="ARBA" id="ARBA00010581"/>
    </source>
</evidence>
<evidence type="ECO:0000256" key="4">
    <source>
        <dbReference type="ARBA" id="ARBA00022989"/>
    </source>
</evidence>
<evidence type="ECO:0000256" key="5">
    <source>
        <dbReference type="ARBA" id="ARBA00023136"/>
    </source>
</evidence>
<reference evidence="9 10" key="1">
    <citation type="submission" date="2020-08" db="EMBL/GenBank/DDBJ databases">
        <title>Genomic Encyclopedia of Type Strains, Phase IV (KMG-IV): sequencing the most valuable type-strain genomes for metagenomic binning, comparative biology and taxonomic classification.</title>
        <authorList>
            <person name="Goeker M."/>
        </authorList>
    </citation>
    <scope>NUCLEOTIDE SEQUENCE [LARGE SCALE GENOMIC DNA]</scope>
    <source>
        <strain evidence="9 10">DSM 7465</strain>
    </source>
</reference>
<comment type="caution">
    <text evidence="9">The sequence shown here is derived from an EMBL/GenBank/DDBJ whole genome shotgun (WGS) entry which is preliminary data.</text>
</comment>
<comment type="subcellular location">
    <subcellularLocation>
        <location evidence="6">Cell membrane</location>
        <topology evidence="6">Multi-pass membrane protein</topology>
    </subcellularLocation>
    <subcellularLocation>
        <location evidence="1">Membrane</location>
        <topology evidence="1">Multi-pass membrane protein</topology>
    </subcellularLocation>
</comment>
<feature type="transmembrane region" description="Helical" evidence="7">
    <location>
        <begin position="198"/>
        <end position="216"/>
    </location>
</feature>
<feature type="transmembrane region" description="Helical" evidence="7">
    <location>
        <begin position="124"/>
        <end position="143"/>
    </location>
</feature>
<dbReference type="SUPFAM" id="SSF81452">
    <property type="entry name" value="Cytochrome c oxidase subunit III-like"/>
    <property type="match status" value="1"/>
</dbReference>
<keyword evidence="10" id="KW-1185">Reference proteome</keyword>
<accession>A0A840HRU8</accession>
<proteinExistence type="inferred from homology"/>
<dbReference type="EMBL" id="JACHOV010000002">
    <property type="protein sequence ID" value="MBB4640349.1"/>
    <property type="molecule type" value="Genomic_DNA"/>
</dbReference>
<dbReference type="RefSeq" id="WP_184474200.1">
    <property type="nucleotide sequence ID" value="NZ_JACHOV010000002.1"/>
</dbReference>
<keyword evidence="5 7" id="KW-0472">Membrane</keyword>
<feature type="transmembrane region" description="Helical" evidence="7">
    <location>
        <begin position="163"/>
        <end position="186"/>
    </location>
</feature>
<dbReference type="PANTHER" id="PTHR11403:SF10">
    <property type="entry name" value="CYTOCHROME C OXIDASE"/>
    <property type="match status" value="1"/>
</dbReference>
<evidence type="ECO:0000313" key="10">
    <source>
        <dbReference type="Proteomes" id="UP000575068"/>
    </source>
</evidence>
<feature type="domain" description="Heme-copper oxidase subunit III family profile" evidence="8">
    <location>
        <begin position="30"/>
        <end position="217"/>
    </location>
</feature>
<dbReference type="Gene3D" id="1.20.120.80">
    <property type="entry name" value="Cytochrome c oxidase, subunit III, four-helix bundle"/>
    <property type="match status" value="1"/>
</dbReference>
<protein>
    <submittedName>
        <fullName evidence="9">Cytochrome c oxidase subunit 3</fullName>
    </submittedName>
</protein>
<evidence type="ECO:0000313" key="9">
    <source>
        <dbReference type="EMBL" id="MBB4640349.1"/>
    </source>
</evidence>